<dbReference type="InterPro" id="IPR057326">
    <property type="entry name" value="KR_dom"/>
</dbReference>
<dbReference type="SUPFAM" id="SSF51735">
    <property type="entry name" value="NAD(P)-binding Rossmann-fold domains"/>
    <property type="match status" value="1"/>
</dbReference>
<dbReference type="PRINTS" id="PR00081">
    <property type="entry name" value="GDHRDH"/>
</dbReference>
<dbReference type="Proteomes" id="UP001302321">
    <property type="component" value="Unassembled WGS sequence"/>
</dbReference>
<reference evidence="6" key="2">
    <citation type="submission" date="2023-05" db="EMBL/GenBank/DDBJ databases">
        <authorList>
            <consortium name="Lawrence Berkeley National Laboratory"/>
            <person name="Steindorff A."/>
            <person name="Hensen N."/>
            <person name="Bonometti L."/>
            <person name="Westerberg I."/>
            <person name="Brannstrom I.O."/>
            <person name="Guillou S."/>
            <person name="Cros-Aarteil S."/>
            <person name="Calhoun S."/>
            <person name="Haridas S."/>
            <person name="Kuo A."/>
            <person name="Mondo S."/>
            <person name="Pangilinan J."/>
            <person name="Riley R."/>
            <person name="Labutti K."/>
            <person name="Andreopoulos B."/>
            <person name="Lipzen A."/>
            <person name="Chen C."/>
            <person name="Yanf M."/>
            <person name="Daum C."/>
            <person name="Ng V."/>
            <person name="Clum A."/>
            <person name="Ohm R."/>
            <person name="Martin F."/>
            <person name="Silar P."/>
            <person name="Natvig D."/>
            <person name="Lalanne C."/>
            <person name="Gautier V."/>
            <person name="Ament-Velasquez S.L."/>
            <person name="Kruys A."/>
            <person name="Hutchinson M.I."/>
            <person name="Powell A.J."/>
            <person name="Barry K."/>
            <person name="Miller A.N."/>
            <person name="Grigoriev I.V."/>
            <person name="Debuchy R."/>
            <person name="Gladieux P."/>
            <person name="Thoren M.H."/>
            <person name="Johannesson H."/>
        </authorList>
    </citation>
    <scope>NUCLEOTIDE SEQUENCE</scope>
    <source>
        <strain evidence="6">CBS 892.96</strain>
    </source>
</reference>
<dbReference type="GO" id="GO:0019433">
    <property type="term" value="P:triglyceride catabolic process"/>
    <property type="evidence" value="ECO:0007669"/>
    <property type="project" value="TreeGrafter"/>
</dbReference>
<dbReference type="EMBL" id="MU866196">
    <property type="protein sequence ID" value="KAK4176451.1"/>
    <property type="molecule type" value="Genomic_DNA"/>
</dbReference>
<dbReference type="InterPro" id="IPR036291">
    <property type="entry name" value="NAD(P)-bd_dom_sf"/>
</dbReference>
<accession>A0AAN7A5W6</accession>
<keyword evidence="2" id="KW-0521">NADP</keyword>
<gene>
    <name evidence="6" type="ORF">QBC36DRAFT_329167</name>
</gene>
<evidence type="ECO:0000256" key="1">
    <source>
        <dbReference type="ARBA" id="ARBA00006484"/>
    </source>
</evidence>
<dbReference type="GO" id="GO:0005783">
    <property type="term" value="C:endoplasmic reticulum"/>
    <property type="evidence" value="ECO:0007669"/>
    <property type="project" value="TreeGrafter"/>
</dbReference>
<organism evidence="6 7">
    <name type="scientific">Triangularia setosa</name>
    <dbReference type="NCBI Taxonomy" id="2587417"/>
    <lineage>
        <taxon>Eukaryota</taxon>
        <taxon>Fungi</taxon>
        <taxon>Dikarya</taxon>
        <taxon>Ascomycota</taxon>
        <taxon>Pezizomycotina</taxon>
        <taxon>Sordariomycetes</taxon>
        <taxon>Sordariomycetidae</taxon>
        <taxon>Sordariales</taxon>
        <taxon>Podosporaceae</taxon>
        <taxon>Triangularia</taxon>
    </lineage>
</organism>
<dbReference type="GO" id="GO:0000140">
    <property type="term" value="F:acylglycerone-phosphate reductase (NADP+) activity"/>
    <property type="evidence" value="ECO:0007669"/>
    <property type="project" value="TreeGrafter"/>
</dbReference>
<feature type="domain" description="Ketoreductase" evidence="5">
    <location>
        <begin position="26"/>
        <end position="201"/>
    </location>
</feature>
<comment type="caution">
    <text evidence="6">The sequence shown here is derived from an EMBL/GenBank/DDBJ whole genome shotgun (WGS) entry which is preliminary data.</text>
</comment>
<dbReference type="InterPro" id="IPR002347">
    <property type="entry name" value="SDR_fam"/>
</dbReference>
<dbReference type="SMART" id="SM00822">
    <property type="entry name" value="PKS_KR"/>
    <property type="match status" value="1"/>
</dbReference>
<dbReference type="Pfam" id="PF00106">
    <property type="entry name" value="adh_short"/>
    <property type="match status" value="1"/>
</dbReference>
<dbReference type="InterPro" id="IPR020904">
    <property type="entry name" value="Sc_DH/Rdtase_CS"/>
</dbReference>
<dbReference type="GO" id="GO:0005811">
    <property type="term" value="C:lipid droplet"/>
    <property type="evidence" value="ECO:0007669"/>
    <property type="project" value="TreeGrafter"/>
</dbReference>
<dbReference type="GO" id="GO:0006654">
    <property type="term" value="P:phosphatidic acid biosynthetic process"/>
    <property type="evidence" value="ECO:0007669"/>
    <property type="project" value="TreeGrafter"/>
</dbReference>
<keyword evidence="3" id="KW-0560">Oxidoreductase</keyword>
<name>A0AAN7A5W6_9PEZI</name>
<dbReference type="PROSITE" id="PS00061">
    <property type="entry name" value="ADH_SHORT"/>
    <property type="match status" value="1"/>
</dbReference>
<dbReference type="CDD" id="cd05374">
    <property type="entry name" value="17beta-HSD-like_SDR_c"/>
    <property type="match status" value="1"/>
</dbReference>
<dbReference type="PRINTS" id="PR00080">
    <property type="entry name" value="SDRFAMILY"/>
</dbReference>
<dbReference type="Gene3D" id="3.40.50.720">
    <property type="entry name" value="NAD(P)-binding Rossmann-like Domain"/>
    <property type="match status" value="1"/>
</dbReference>
<evidence type="ECO:0000259" key="5">
    <source>
        <dbReference type="SMART" id="SM00822"/>
    </source>
</evidence>
<sequence>MTSIQPPIAIDIHQKQAKMGPHPEQKTVLITGCTPGGIGHALCLEFHSKGVHVIATARNPAVLADLGALGMSTLALDVTKSDSIKTCHDQVSALTGGKLDILVNNAGRTHTHPATDIDIDDVRETFETNVFGVMAMCAAFSDLLINSKGLIINIASLAAITPYVFGSVYCASKGAVVSYSRTLRLELKPFGVRVMVAMTGTVRSQIASKTHRTLPEGSIYQRVKEIFEKRLTFSQNNATVKTEDYAKKLVANALKPEWPLILRSWFGRADWFWAGGWSKGVWASTFFGEWILDFVLYRLIGLKKMENVLREEERKKKLT</sequence>
<keyword evidence="7" id="KW-1185">Reference proteome</keyword>
<dbReference type="GO" id="GO:0004806">
    <property type="term" value="F:triacylglycerol lipase activity"/>
    <property type="evidence" value="ECO:0007669"/>
    <property type="project" value="TreeGrafter"/>
</dbReference>
<protein>
    <recommendedName>
        <fullName evidence="5">Ketoreductase domain-containing protein</fullName>
    </recommendedName>
</protein>
<evidence type="ECO:0000313" key="6">
    <source>
        <dbReference type="EMBL" id="KAK4176451.1"/>
    </source>
</evidence>
<dbReference type="FunFam" id="3.40.50.720:FF:000261">
    <property type="entry name" value="NADPH-dependent 1-acyldihydroxyacetone phosphate reductase"/>
    <property type="match status" value="1"/>
</dbReference>
<evidence type="ECO:0000256" key="3">
    <source>
        <dbReference type="ARBA" id="ARBA00023002"/>
    </source>
</evidence>
<proteinExistence type="inferred from homology"/>
<evidence type="ECO:0000313" key="7">
    <source>
        <dbReference type="Proteomes" id="UP001302321"/>
    </source>
</evidence>
<reference evidence="6" key="1">
    <citation type="journal article" date="2023" name="Mol. Phylogenet. Evol.">
        <title>Genome-scale phylogeny and comparative genomics of the fungal order Sordariales.</title>
        <authorList>
            <person name="Hensen N."/>
            <person name="Bonometti L."/>
            <person name="Westerberg I."/>
            <person name="Brannstrom I.O."/>
            <person name="Guillou S."/>
            <person name="Cros-Aarteil S."/>
            <person name="Calhoun S."/>
            <person name="Haridas S."/>
            <person name="Kuo A."/>
            <person name="Mondo S."/>
            <person name="Pangilinan J."/>
            <person name="Riley R."/>
            <person name="LaButti K."/>
            <person name="Andreopoulos B."/>
            <person name="Lipzen A."/>
            <person name="Chen C."/>
            <person name="Yan M."/>
            <person name="Daum C."/>
            <person name="Ng V."/>
            <person name="Clum A."/>
            <person name="Steindorff A."/>
            <person name="Ohm R.A."/>
            <person name="Martin F."/>
            <person name="Silar P."/>
            <person name="Natvig D.O."/>
            <person name="Lalanne C."/>
            <person name="Gautier V."/>
            <person name="Ament-Velasquez S.L."/>
            <person name="Kruys A."/>
            <person name="Hutchinson M.I."/>
            <person name="Powell A.J."/>
            <person name="Barry K."/>
            <person name="Miller A.N."/>
            <person name="Grigoriev I.V."/>
            <person name="Debuchy R."/>
            <person name="Gladieux P."/>
            <person name="Hiltunen Thoren M."/>
            <person name="Johannesson H."/>
        </authorList>
    </citation>
    <scope>NUCLEOTIDE SEQUENCE</scope>
    <source>
        <strain evidence="6">CBS 892.96</strain>
    </source>
</reference>
<comment type="similarity">
    <text evidence="1 4">Belongs to the short-chain dehydrogenases/reductases (SDR) family.</text>
</comment>
<dbReference type="PANTHER" id="PTHR44169">
    <property type="entry name" value="NADPH-DEPENDENT 1-ACYLDIHYDROXYACETONE PHOSPHATE REDUCTASE"/>
    <property type="match status" value="1"/>
</dbReference>
<evidence type="ECO:0000256" key="2">
    <source>
        <dbReference type="ARBA" id="ARBA00022857"/>
    </source>
</evidence>
<dbReference type="PANTHER" id="PTHR44169:SF6">
    <property type="entry name" value="NADPH-DEPENDENT 1-ACYLDIHYDROXYACETONE PHOSPHATE REDUCTASE"/>
    <property type="match status" value="1"/>
</dbReference>
<dbReference type="AlphaFoldDB" id="A0AAN7A5W6"/>
<evidence type="ECO:0000256" key="4">
    <source>
        <dbReference type="RuleBase" id="RU000363"/>
    </source>
</evidence>